<dbReference type="AlphaFoldDB" id="A0A218W203"/>
<dbReference type="Proteomes" id="UP000197138">
    <property type="component" value="Unassembled WGS sequence"/>
</dbReference>
<accession>A0A218W203</accession>
<reference evidence="3" key="1">
    <citation type="journal article" date="2017" name="Plant J.">
        <title>The pomegranate (Punica granatum L.) genome and the genomics of punicalagin biosynthesis.</title>
        <authorList>
            <person name="Qin G."/>
            <person name="Xu C."/>
            <person name="Ming R."/>
            <person name="Tang H."/>
            <person name="Guyot R."/>
            <person name="Kramer E.M."/>
            <person name="Hu Y."/>
            <person name="Yi X."/>
            <person name="Qi Y."/>
            <person name="Xu X."/>
            <person name="Gao Z."/>
            <person name="Pan H."/>
            <person name="Jian J."/>
            <person name="Tian Y."/>
            <person name="Yue Z."/>
            <person name="Xu Y."/>
        </authorList>
    </citation>
    <scope>NUCLEOTIDE SEQUENCE [LARGE SCALE GENOMIC DNA]</scope>
    <source>
        <strain evidence="3">cv. Dabenzi</strain>
    </source>
</reference>
<sequence>MQLPYGTLLRRVQSRRACRTNNRTARASSGTSRYAYTWLAGTSGGLASRPPRTGSICTVKAKFFKGRLDSDSRSHGIRRRYVLELESRNTRRRLSANFLQVKALPPKQRSWPPAKHNHSSAAKPVSGNPTVKEGQAVSTPFWLTIPNNDISNGPNYYLSRNTENGSTEKEITIHPQVGKIEQMT</sequence>
<name>A0A218W203_PUNGR</name>
<evidence type="ECO:0000256" key="1">
    <source>
        <dbReference type="SAM" id="MobiDB-lite"/>
    </source>
</evidence>
<gene>
    <name evidence="2" type="ORF">CDL15_Pgr012387</name>
</gene>
<organism evidence="2 3">
    <name type="scientific">Punica granatum</name>
    <name type="common">Pomegranate</name>
    <dbReference type="NCBI Taxonomy" id="22663"/>
    <lineage>
        <taxon>Eukaryota</taxon>
        <taxon>Viridiplantae</taxon>
        <taxon>Streptophyta</taxon>
        <taxon>Embryophyta</taxon>
        <taxon>Tracheophyta</taxon>
        <taxon>Spermatophyta</taxon>
        <taxon>Magnoliopsida</taxon>
        <taxon>eudicotyledons</taxon>
        <taxon>Gunneridae</taxon>
        <taxon>Pentapetalae</taxon>
        <taxon>rosids</taxon>
        <taxon>malvids</taxon>
        <taxon>Myrtales</taxon>
        <taxon>Lythraceae</taxon>
        <taxon>Punica</taxon>
    </lineage>
</organism>
<evidence type="ECO:0000313" key="2">
    <source>
        <dbReference type="EMBL" id="OWM66795.1"/>
    </source>
</evidence>
<dbReference type="EMBL" id="MTKT01005532">
    <property type="protein sequence ID" value="OWM66795.1"/>
    <property type="molecule type" value="Genomic_DNA"/>
</dbReference>
<evidence type="ECO:0000313" key="3">
    <source>
        <dbReference type="Proteomes" id="UP000197138"/>
    </source>
</evidence>
<proteinExistence type="predicted"/>
<comment type="caution">
    <text evidence="2">The sequence shown here is derived from an EMBL/GenBank/DDBJ whole genome shotgun (WGS) entry which is preliminary data.</text>
</comment>
<feature type="region of interest" description="Disordered" evidence="1">
    <location>
        <begin position="107"/>
        <end position="133"/>
    </location>
</feature>
<protein>
    <submittedName>
        <fullName evidence="2">Uncharacterized protein</fullName>
    </submittedName>
</protein>